<dbReference type="InterPro" id="IPR051803">
    <property type="entry name" value="TA_system_RelE-like_toxin"/>
</dbReference>
<keyword evidence="4" id="KW-1185">Reference proteome</keyword>
<evidence type="ECO:0000313" key="3">
    <source>
        <dbReference type="EMBL" id="ABB39698.1"/>
    </source>
</evidence>
<name>Q30X98_OLEA2</name>
<gene>
    <name evidence="3" type="ordered locus">Dde_2903</name>
</gene>
<dbReference type="Gene3D" id="3.30.2310.20">
    <property type="entry name" value="RelE-like"/>
    <property type="match status" value="1"/>
</dbReference>
<dbReference type="STRING" id="207559.Dde_2903"/>
<dbReference type="SUPFAM" id="SSF143011">
    <property type="entry name" value="RelE-like"/>
    <property type="match status" value="1"/>
</dbReference>
<evidence type="ECO:0000313" key="4">
    <source>
        <dbReference type="Proteomes" id="UP000002710"/>
    </source>
</evidence>
<evidence type="ECO:0000256" key="2">
    <source>
        <dbReference type="ARBA" id="ARBA00022649"/>
    </source>
</evidence>
<dbReference type="RefSeq" id="WP_011368686.1">
    <property type="nucleotide sequence ID" value="NC_007519.1"/>
</dbReference>
<accession>Q30X98</accession>
<comment type="similarity">
    <text evidence="1">Belongs to the RelE toxin family.</text>
</comment>
<protein>
    <submittedName>
        <fullName evidence="3">Plasmid stabilization system</fullName>
    </submittedName>
</protein>
<evidence type="ECO:0000256" key="1">
    <source>
        <dbReference type="ARBA" id="ARBA00006226"/>
    </source>
</evidence>
<reference evidence="3 4" key="1">
    <citation type="journal article" date="2011" name="J. Bacteriol.">
        <title>Complete genome sequence and updated annotation of Desulfovibrio alaskensis G20.</title>
        <authorList>
            <person name="Hauser L.J."/>
            <person name="Land M.L."/>
            <person name="Brown S.D."/>
            <person name="Larimer F."/>
            <person name="Keller K.L."/>
            <person name="Rapp-Giles B.J."/>
            <person name="Price M.N."/>
            <person name="Lin M."/>
            <person name="Bruce D.C."/>
            <person name="Detter J.C."/>
            <person name="Tapia R."/>
            <person name="Han C.S."/>
            <person name="Goodwin L.A."/>
            <person name="Cheng J.F."/>
            <person name="Pitluck S."/>
            <person name="Copeland A."/>
            <person name="Lucas S."/>
            <person name="Nolan M."/>
            <person name="Lapidus A.L."/>
            <person name="Palumbo A.V."/>
            <person name="Wall J.D."/>
        </authorList>
    </citation>
    <scope>NUCLEOTIDE SEQUENCE [LARGE SCALE GENOMIC DNA]</scope>
    <source>
        <strain evidence="4">ATCC BAA 1058 / DSM 17464 / G20</strain>
    </source>
</reference>
<sequence>MQIRFSPESVEDLKCLYEFIAEHDMDAARATALNLKSAINRFADFPHIGHPLDDLVGVREFVFGRYVIRYMVKEGFVYVLRVWHGREDR</sequence>
<dbReference type="InterPro" id="IPR007712">
    <property type="entry name" value="RelE/ParE_toxin"/>
</dbReference>
<dbReference type="AlphaFoldDB" id="Q30X98"/>
<keyword evidence="2" id="KW-1277">Toxin-antitoxin system</keyword>
<dbReference type="EMBL" id="CP000112">
    <property type="protein sequence ID" value="ABB39698.1"/>
    <property type="molecule type" value="Genomic_DNA"/>
</dbReference>
<organism evidence="3 4">
    <name type="scientific">Oleidesulfovibrio alaskensis (strain ATCC BAA-1058 / DSM 17464 / G20)</name>
    <name type="common">Desulfovibrio alaskensis</name>
    <dbReference type="NCBI Taxonomy" id="207559"/>
    <lineage>
        <taxon>Bacteria</taxon>
        <taxon>Pseudomonadati</taxon>
        <taxon>Thermodesulfobacteriota</taxon>
        <taxon>Desulfovibrionia</taxon>
        <taxon>Desulfovibrionales</taxon>
        <taxon>Desulfovibrionaceae</taxon>
        <taxon>Oleidesulfovibrio</taxon>
    </lineage>
</organism>
<proteinExistence type="inferred from homology"/>
<dbReference type="PANTHER" id="PTHR33755">
    <property type="entry name" value="TOXIN PARE1-RELATED"/>
    <property type="match status" value="1"/>
</dbReference>
<dbReference type="Proteomes" id="UP000002710">
    <property type="component" value="Chromosome"/>
</dbReference>
<dbReference type="eggNOG" id="COG3668">
    <property type="taxonomic scope" value="Bacteria"/>
</dbReference>
<dbReference type="KEGG" id="dde:Dde_2903"/>
<dbReference type="HOGENOM" id="CLU_147162_13_2_7"/>
<dbReference type="InterPro" id="IPR035093">
    <property type="entry name" value="RelE/ParE_toxin_dom_sf"/>
</dbReference>
<dbReference type="Pfam" id="PF05016">
    <property type="entry name" value="ParE_toxin"/>
    <property type="match status" value="1"/>
</dbReference>
<dbReference type="PANTHER" id="PTHR33755:SF7">
    <property type="entry name" value="TOXIN MODULE OF TOXIN-ANTITOXIN SYSTEM RELE_STBE FAMILY"/>
    <property type="match status" value="1"/>
</dbReference>